<organism>
    <name type="scientific">Serpula lacrymans var. lacrymans (strain S7.9)</name>
    <name type="common">Dry rot fungus</name>
    <dbReference type="NCBI Taxonomy" id="578457"/>
    <lineage>
        <taxon>Eukaryota</taxon>
        <taxon>Fungi</taxon>
        <taxon>Dikarya</taxon>
        <taxon>Basidiomycota</taxon>
        <taxon>Agaricomycotina</taxon>
        <taxon>Agaricomycetes</taxon>
        <taxon>Agaricomycetidae</taxon>
        <taxon>Boletales</taxon>
        <taxon>Coniophorineae</taxon>
        <taxon>Serpulaceae</taxon>
        <taxon>Serpula</taxon>
    </lineage>
</organism>
<name>F8PB04_SERL9</name>
<dbReference type="AlphaFoldDB" id="F8PB04"/>
<dbReference type="Proteomes" id="UP000008064">
    <property type="component" value="Unassembled WGS sequence"/>
</dbReference>
<evidence type="ECO:0000313" key="1">
    <source>
        <dbReference type="EMBL" id="EGO19444.1"/>
    </source>
</evidence>
<proteinExistence type="predicted"/>
<protein>
    <submittedName>
        <fullName evidence="1">Uncharacterized protein</fullName>
    </submittedName>
</protein>
<dbReference type="GeneID" id="18816923"/>
<accession>F8PB04</accession>
<sequence length="74" mass="8094">MASAITVILFKGPYGHIFPNLQATLLAILVTRMQVELWKSDREIIGFNTPSNAFSSIVFASPPSQTPLSFSIDP</sequence>
<gene>
    <name evidence="1" type="ORF">SERLADRAFT_453416</name>
</gene>
<dbReference type="RefSeq" id="XP_007323577.1">
    <property type="nucleotide sequence ID" value="XM_007323515.1"/>
</dbReference>
<dbReference type="HOGENOM" id="CLU_2689326_0_0_1"/>
<dbReference type="KEGG" id="sla:SERLADRAFT_453416"/>
<reference evidence="1" key="1">
    <citation type="submission" date="2011-04" db="EMBL/GenBank/DDBJ databases">
        <title>Evolution of plant cell wall degrading machinery underlies the functional diversity of forest fungi.</title>
        <authorList>
            <consortium name="US DOE Joint Genome Institute (JGI-PGF)"/>
            <person name="Eastwood D.C."/>
            <person name="Floudas D."/>
            <person name="Binder M."/>
            <person name="Majcherczyk A."/>
            <person name="Schneider P."/>
            <person name="Aerts A."/>
            <person name="Asiegbu F.O."/>
            <person name="Baker S.E."/>
            <person name="Barry K."/>
            <person name="Bendiksby M."/>
            <person name="Blumentritt M."/>
            <person name="Coutinho P.M."/>
            <person name="Cullen D."/>
            <person name="Cullen D."/>
            <person name="Gathman A."/>
            <person name="Goodell B."/>
            <person name="Henrissat B."/>
            <person name="Ihrmark K."/>
            <person name="Kauserud H."/>
            <person name="Kohler A."/>
            <person name="LaButti K."/>
            <person name="Lapidus A."/>
            <person name="Lavin J.L."/>
            <person name="Lee Y.-H."/>
            <person name="Lindquist E."/>
            <person name="Lilly W."/>
            <person name="Lucas S."/>
            <person name="Morin E."/>
            <person name="Murat C."/>
            <person name="Oguiza J.A."/>
            <person name="Park J."/>
            <person name="Pisabarro A.G."/>
            <person name="Riley R."/>
            <person name="Rosling A."/>
            <person name="Salamov A."/>
            <person name="Schmidt O."/>
            <person name="Schmutz J."/>
            <person name="Skrede I."/>
            <person name="Stenlid J."/>
            <person name="Wiebenga A."/>
            <person name="Xie X."/>
            <person name="Kues U."/>
            <person name="Hibbett D.S."/>
            <person name="Hoffmeister D."/>
            <person name="Hogberg N."/>
            <person name="Martin F."/>
            <person name="Grigoriev I.V."/>
            <person name="Watkinson S.C."/>
        </authorList>
    </citation>
    <scope>NUCLEOTIDE SEQUENCE</scope>
    <source>
        <strain evidence="1">S7.9</strain>
    </source>
</reference>
<dbReference type="EMBL" id="GL945443">
    <property type="protein sequence ID" value="EGO19444.1"/>
    <property type="molecule type" value="Genomic_DNA"/>
</dbReference>